<accession>A0AAD7A054</accession>
<sequence length="418" mass="47077">MPNLPQELVDRIIDQVASEIVEKYREELYSDWKEYEEGEGRELVSVAQCGLVCKTWLPRSRTHLFSTTRLSNDYESGADNINAFLRLLVRSGPISPLSFVQSLDLDLLGGPLNGGDTGRVLNLPMLTSLRIRTPDDKAPSIDEFFSGLTPHIRLLATNSPRLSCFHLDLNTDLPLPFLIHLLFNLPSLQSLTIGKPLGENYDIVNPDSTVPQHGTFPKRLLTLELHLSCGAGLFFAWLLTFAELPIPRSLALSLHLKDRDFPLEASLRPIDEYFRRAGSQLDSLSLALSRNYLDESDYSTVEHLNLERRLLESASRLSALTFAPSDDAWAVPRILGFLPSSKLTALTIVFEEDEEAEFPWGPMDEALSHPKFETLQRFAVEDYWANFKRNVSLLDEEARAAMPLARARGILHSRFSSD</sequence>
<dbReference type="EMBL" id="JARIHO010000020">
    <property type="protein sequence ID" value="KAJ7346853.1"/>
    <property type="molecule type" value="Genomic_DNA"/>
</dbReference>
<dbReference type="Proteomes" id="UP001218218">
    <property type="component" value="Unassembled WGS sequence"/>
</dbReference>
<name>A0AAD7A054_9AGAR</name>
<evidence type="ECO:0000313" key="1">
    <source>
        <dbReference type="EMBL" id="KAJ7346853.1"/>
    </source>
</evidence>
<proteinExistence type="predicted"/>
<keyword evidence="2" id="KW-1185">Reference proteome</keyword>
<comment type="caution">
    <text evidence="1">The sequence shown here is derived from an EMBL/GenBank/DDBJ whole genome shotgun (WGS) entry which is preliminary data.</text>
</comment>
<dbReference type="AlphaFoldDB" id="A0AAD7A054"/>
<organism evidence="1 2">
    <name type="scientific">Mycena albidolilacea</name>
    <dbReference type="NCBI Taxonomy" id="1033008"/>
    <lineage>
        <taxon>Eukaryota</taxon>
        <taxon>Fungi</taxon>
        <taxon>Dikarya</taxon>
        <taxon>Basidiomycota</taxon>
        <taxon>Agaricomycotina</taxon>
        <taxon>Agaricomycetes</taxon>
        <taxon>Agaricomycetidae</taxon>
        <taxon>Agaricales</taxon>
        <taxon>Marasmiineae</taxon>
        <taxon>Mycenaceae</taxon>
        <taxon>Mycena</taxon>
    </lineage>
</organism>
<gene>
    <name evidence="1" type="ORF">DFH08DRAFT_961267</name>
</gene>
<protein>
    <submittedName>
        <fullName evidence="1">Uncharacterized protein</fullName>
    </submittedName>
</protein>
<evidence type="ECO:0000313" key="2">
    <source>
        <dbReference type="Proteomes" id="UP001218218"/>
    </source>
</evidence>
<reference evidence="1" key="1">
    <citation type="submission" date="2023-03" db="EMBL/GenBank/DDBJ databases">
        <title>Massive genome expansion in bonnet fungi (Mycena s.s.) driven by repeated elements and novel gene families across ecological guilds.</title>
        <authorList>
            <consortium name="Lawrence Berkeley National Laboratory"/>
            <person name="Harder C.B."/>
            <person name="Miyauchi S."/>
            <person name="Viragh M."/>
            <person name="Kuo A."/>
            <person name="Thoen E."/>
            <person name="Andreopoulos B."/>
            <person name="Lu D."/>
            <person name="Skrede I."/>
            <person name="Drula E."/>
            <person name="Henrissat B."/>
            <person name="Morin E."/>
            <person name="Kohler A."/>
            <person name="Barry K."/>
            <person name="LaButti K."/>
            <person name="Morin E."/>
            <person name="Salamov A."/>
            <person name="Lipzen A."/>
            <person name="Mereny Z."/>
            <person name="Hegedus B."/>
            <person name="Baldrian P."/>
            <person name="Stursova M."/>
            <person name="Weitz H."/>
            <person name="Taylor A."/>
            <person name="Grigoriev I.V."/>
            <person name="Nagy L.G."/>
            <person name="Martin F."/>
            <person name="Kauserud H."/>
        </authorList>
    </citation>
    <scope>NUCLEOTIDE SEQUENCE</scope>
    <source>
        <strain evidence="1">CBHHK002</strain>
    </source>
</reference>